<keyword evidence="3 4" id="KW-0274">FAD</keyword>
<dbReference type="PANTHER" id="PTHR42707">
    <property type="entry name" value="ACYL-COA DEHYDROGENASE"/>
    <property type="match status" value="1"/>
</dbReference>
<proteinExistence type="inferred from homology"/>
<evidence type="ECO:0000313" key="8">
    <source>
        <dbReference type="EMBL" id="KAG7088385.1"/>
    </source>
</evidence>
<protein>
    <recommendedName>
        <fullName evidence="10">Acyl-CoA dehydrogenase</fullName>
    </recommendedName>
</protein>
<dbReference type="InterPro" id="IPR041504">
    <property type="entry name" value="AidB_N"/>
</dbReference>
<evidence type="ECO:0000256" key="3">
    <source>
        <dbReference type="ARBA" id="ARBA00022827"/>
    </source>
</evidence>
<feature type="domain" description="Acyl-CoA oxidase/dehydrogenase middle" evidence="6">
    <location>
        <begin position="174"/>
        <end position="288"/>
    </location>
</feature>
<evidence type="ECO:0000256" key="4">
    <source>
        <dbReference type="RuleBase" id="RU362125"/>
    </source>
</evidence>
<name>A0A9P7UNW7_9AGAR</name>
<dbReference type="InterPro" id="IPR036250">
    <property type="entry name" value="AcylCo_DH-like_C"/>
</dbReference>
<organism evidence="8 9">
    <name type="scientific">Marasmius oreades</name>
    <name type="common">fairy-ring Marasmius</name>
    <dbReference type="NCBI Taxonomy" id="181124"/>
    <lineage>
        <taxon>Eukaryota</taxon>
        <taxon>Fungi</taxon>
        <taxon>Dikarya</taxon>
        <taxon>Basidiomycota</taxon>
        <taxon>Agaricomycotina</taxon>
        <taxon>Agaricomycetes</taxon>
        <taxon>Agaricomycetidae</taxon>
        <taxon>Agaricales</taxon>
        <taxon>Marasmiineae</taxon>
        <taxon>Marasmiaceae</taxon>
        <taxon>Marasmius</taxon>
    </lineage>
</organism>
<keyword evidence="2 4" id="KW-0285">Flavoprotein</keyword>
<dbReference type="GO" id="GO:0003995">
    <property type="term" value="F:acyl-CoA dehydrogenase activity"/>
    <property type="evidence" value="ECO:0007669"/>
    <property type="project" value="TreeGrafter"/>
</dbReference>
<dbReference type="Pfam" id="PF00441">
    <property type="entry name" value="Acyl-CoA_dh_1"/>
    <property type="match status" value="1"/>
</dbReference>
<evidence type="ECO:0000256" key="1">
    <source>
        <dbReference type="ARBA" id="ARBA00009347"/>
    </source>
</evidence>
<evidence type="ECO:0000256" key="2">
    <source>
        <dbReference type="ARBA" id="ARBA00022630"/>
    </source>
</evidence>
<dbReference type="GeneID" id="66081461"/>
<dbReference type="InterPro" id="IPR009075">
    <property type="entry name" value="AcylCo_DH/oxidase_C"/>
</dbReference>
<dbReference type="InterPro" id="IPR006091">
    <property type="entry name" value="Acyl-CoA_Oxase/DH_mid-dom"/>
</dbReference>
<evidence type="ECO:0000259" key="6">
    <source>
        <dbReference type="Pfam" id="PF02770"/>
    </source>
</evidence>
<dbReference type="InterPro" id="IPR052904">
    <property type="entry name" value="Acyl-CoA_dehydrogenase-like"/>
</dbReference>
<dbReference type="Pfam" id="PF02770">
    <property type="entry name" value="Acyl-CoA_dh_M"/>
    <property type="match status" value="1"/>
</dbReference>
<sequence length="592" mass="65720">MRVEDGFQPIPYLEQNPYTTDLVISSLLRRLVPEQTLASFEPDLVRFGDEVITTIRETGAPHRVTAPELVQYDQWGKRIDRLQTSQGWIDLKAAAQREGIPAIFYERKYNEYSRLYGFAKAFLMVGYSHVVFCPLSMTDGAARIIELLGTPGMREHLLPRLVSRDTSFAFVSGQWMTERSGGSDVSQTETIAQPMGDNHVLGPRYLLHGFKWFSSATDSDISMALARTGSLEEGSRGLSLFLIPLRRPLLRDPAKPTPSPTSNGIRVHRLKNKIGTHTLPTAELSLEETEGYLVGKLGQGVRSITPILNITRVWSALGSVGALRRCLSISTAFAEVRTIDGGKTLLKNVPLHVAQLAKISTTYRALAHLTFEVVRLLGKSECNTASQAEKARLRLLTPLVKAFCAELAVASMEEAMTTLGGAGYMEENDMGRLIRDSLVEKIWEGTTTVLSLDLIRASRDPSTLQAYFEWAEAVVASCPPQFKDLPQLQLLVSGLNHLSSTYENPIPTLMPRPALMLMGYTTSSLLLLEHTIWSSTTMQPERETDITVLCRWIEEGGLSSAIEDVKRVEKNSRNREIEDSAIVFGRAVNPKL</sequence>
<keyword evidence="9" id="KW-1185">Reference proteome</keyword>
<comment type="caution">
    <text evidence="8">The sequence shown here is derived from an EMBL/GenBank/DDBJ whole genome shotgun (WGS) entry which is preliminary data.</text>
</comment>
<dbReference type="SUPFAM" id="SSF47203">
    <property type="entry name" value="Acyl-CoA dehydrogenase C-terminal domain-like"/>
    <property type="match status" value="1"/>
</dbReference>
<comment type="similarity">
    <text evidence="1 4">Belongs to the acyl-CoA dehydrogenase family.</text>
</comment>
<accession>A0A9P7UNW7</accession>
<dbReference type="AlphaFoldDB" id="A0A9P7UNW7"/>
<dbReference type="Gene3D" id="2.40.110.20">
    <property type="match status" value="1"/>
</dbReference>
<dbReference type="Gene3D" id="1.20.140.10">
    <property type="entry name" value="Butyryl-CoA Dehydrogenase, subunit A, domain 3"/>
    <property type="match status" value="1"/>
</dbReference>
<gene>
    <name evidence="8" type="ORF">E1B28_012386</name>
</gene>
<dbReference type="InterPro" id="IPR009100">
    <property type="entry name" value="AcylCoA_DH/oxidase_NM_dom_sf"/>
</dbReference>
<dbReference type="Gene3D" id="6.10.250.600">
    <property type="match status" value="1"/>
</dbReference>
<evidence type="ECO:0008006" key="10">
    <source>
        <dbReference type="Google" id="ProtNLM"/>
    </source>
</evidence>
<evidence type="ECO:0000259" key="7">
    <source>
        <dbReference type="Pfam" id="PF18158"/>
    </source>
</evidence>
<dbReference type="Proteomes" id="UP001049176">
    <property type="component" value="Chromosome 8"/>
</dbReference>
<keyword evidence="4" id="KW-0560">Oxidoreductase</keyword>
<feature type="domain" description="Acyl-CoA dehydrogenase/oxidase C-terminal" evidence="5">
    <location>
        <begin position="298"/>
        <end position="455"/>
    </location>
</feature>
<evidence type="ECO:0000313" key="9">
    <source>
        <dbReference type="Proteomes" id="UP001049176"/>
    </source>
</evidence>
<dbReference type="KEGG" id="more:E1B28_012386"/>
<dbReference type="Pfam" id="PF18158">
    <property type="entry name" value="AidB_N"/>
    <property type="match status" value="1"/>
</dbReference>
<dbReference type="RefSeq" id="XP_043004856.1">
    <property type="nucleotide sequence ID" value="XM_043157489.1"/>
</dbReference>
<dbReference type="PANTHER" id="PTHR42707:SF2">
    <property type="entry name" value="ACD11 DEHYDROGENASE"/>
    <property type="match status" value="1"/>
</dbReference>
<comment type="cofactor">
    <cofactor evidence="4">
        <name>FAD</name>
        <dbReference type="ChEBI" id="CHEBI:57692"/>
    </cofactor>
</comment>
<feature type="domain" description="Adaptive response protein AidB N-terminal" evidence="7">
    <location>
        <begin position="8"/>
        <end position="164"/>
    </location>
</feature>
<dbReference type="SUPFAM" id="SSF56645">
    <property type="entry name" value="Acyl-CoA dehydrogenase NM domain-like"/>
    <property type="match status" value="1"/>
</dbReference>
<dbReference type="EMBL" id="CM032188">
    <property type="protein sequence ID" value="KAG7088385.1"/>
    <property type="molecule type" value="Genomic_DNA"/>
</dbReference>
<evidence type="ECO:0000259" key="5">
    <source>
        <dbReference type="Pfam" id="PF00441"/>
    </source>
</evidence>
<dbReference type="OrthoDB" id="10251155at2759"/>
<reference evidence="8" key="1">
    <citation type="journal article" date="2021" name="Genome Biol. Evol.">
        <title>The assembled and annotated genome of the fairy-ring fungus Marasmius oreades.</title>
        <authorList>
            <person name="Hiltunen M."/>
            <person name="Ament-Velasquez S.L."/>
            <person name="Johannesson H."/>
        </authorList>
    </citation>
    <scope>NUCLEOTIDE SEQUENCE</scope>
    <source>
        <strain evidence="8">03SP1</strain>
    </source>
</reference>